<feature type="compositionally biased region" description="Basic residues" evidence="5">
    <location>
        <begin position="1"/>
        <end position="12"/>
    </location>
</feature>
<keyword evidence="8" id="KW-1185">Reference proteome</keyword>
<evidence type="ECO:0000256" key="4">
    <source>
        <dbReference type="ARBA" id="ARBA00039902"/>
    </source>
</evidence>
<evidence type="ECO:0000313" key="8">
    <source>
        <dbReference type="Proteomes" id="UP000077266"/>
    </source>
</evidence>
<dbReference type="PANTHER" id="PTHR45709:SF3">
    <property type="entry name" value="GUANINE NUCLEOTIDE-BINDING PROTEIN-LIKE 1"/>
    <property type="match status" value="1"/>
</dbReference>
<feature type="domain" description="G" evidence="6">
    <location>
        <begin position="363"/>
        <end position="417"/>
    </location>
</feature>
<evidence type="ECO:0000256" key="5">
    <source>
        <dbReference type="SAM" id="MobiDB-lite"/>
    </source>
</evidence>
<dbReference type="SUPFAM" id="SSF52540">
    <property type="entry name" value="P-loop containing nucleoside triphosphate hydrolases"/>
    <property type="match status" value="1"/>
</dbReference>
<keyword evidence="1" id="KW-0547">Nucleotide-binding</keyword>
<dbReference type="Pfam" id="PF01926">
    <property type="entry name" value="MMR_HSR1"/>
    <property type="match status" value="1"/>
</dbReference>
<dbReference type="InterPro" id="IPR027417">
    <property type="entry name" value="P-loop_NTPase"/>
</dbReference>
<evidence type="ECO:0000256" key="1">
    <source>
        <dbReference type="ARBA" id="ARBA00022741"/>
    </source>
</evidence>
<dbReference type="InParanoid" id="A0A165CP97"/>
<feature type="region of interest" description="Disordered" evidence="5">
    <location>
        <begin position="150"/>
        <end position="171"/>
    </location>
</feature>
<feature type="compositionally biased region" description="Basic and acidic residues" evidence="5">
    <location>
        <begin position="13"/>
        <end position="28"/>
    </location>
</feature>
<dbReference type="GO" id="GO:0005525">
    <property type="term" value="F:GTP binding"/>
    <property type="evidence" value="ECO:0007669"/>
    <property type="project" value="UniProtKB-KW"/>
</dbReference>
<accession>A0A165CP97</accession>
<feature type="region of interest" description="Disordered" evidence="5">
    <location>
        <begin position="335"/>
        <end position="357"/>
    </location>
</feature>
<gene>
    <name evidence="7" type="ORF">EXIGLDRAFT_778135</name>
</gene>
<evidence type="ECO:0000256" key="3">
    <source>
        <dbReference type="ARBA" id="ARBA00037770"/>
    </source>
</evidence>
<feature type="compositionally biased region" description="Basic and acidic residues" evidence="5">
    <location>
        <begin position="469"/>
        <end position="481"/>
    </location>
</feature>
<dbReference type="AlphaFoldDB" id="A0A165CP97"/>
<protein>
    <recommendedName>
        <fullName evidence="4">Guanine nucleotide-binding protein-like 1</fullName>
    </recommendedName>
</protein>
<dbReference type="Gene3D" id="3.40.50.300">
    <property type="entry name" value="P-loop containing nucleotide triphosphate hydrolases"/>
    <property type="match status" value="1"/>
</dbReference>
<dbReference type="Proteomes" id="UP000077266">
    <property type="component" value="Unassembled WGS sequence"/>
</dbReference>
<sequence>MPPRRKPQSAKAKKLELQHARAVKRGDEPAPPPLKPGQKRGPVTRRGGAPVPATSASAAAVRKLESAFVRLDNDFLAQAKLRASENALVRPIPRDLALPPPEVLESQGKPLVCPKRPKWHYEDTKKMVEANEEALFKKWLSETDTALHQWLHPPPANAEDPDSVSGSTSAAKEWGPSYYERNIEVWRQLWRVTEISDILIVLLDSRLPPLHFPPSLQSFLSTVKPPRKIILVLTKADITGPKHCAAWSRWLENRHPGVRVVTVESYRPKPMAQGTGRHRVESHIPPQSMQQFVDALKATYAELTTPPEAIRHDPAKVAAWKPRVKEHVEWDVLMQPQDQRASVPRRSDDQEPEDDEEKRYLTLGLIGQPNVGKSSLLNALFGEHKVKASRTPGKTKHFQTLFWTPEIRLCDCPGLVMPNYTHLELQVLCGILPIARIPSLPSCVHYTAQRLPLEKILNLSHPSGATPASEDKRTWRPEQLARRATQGSTEREWTAMDIMTAFAERNGWMTAKAGRPDVMRAGNALMRALAEGRIKWAFRPPGDDTVTETGIWIAELQAKDEEVWDDGESDGEEGDDASETDSTEKSTPDSEEEEEKPANTFTAGRFGALVEDNDDDDKRDDSEESSDQG</sequence>
<reference evidence="7 8" key="1">
    <citation type="journal article" date="2016" name="Mol. Biol. Evol.">
        <title>Comparative Genomics of Early-Diverging Mushroom-Forming Fungi Provides Insights into the Origins of Lignocellulose Decay Capabilities.</title>
        <authorList>
            <person name="Nagy L.G."/>
            <person name="Riley R."/>
            <person name="Tritt A."/>
            <person name="Adam C."/>
            <person name="Daum C."/>
            <person name="Floudas D."/>
            <person name="Sun H."/>
            <person name="Yadav J.S."/>
            <person name="Pangilinan J."/>
            <person name="Larsson K.H."/>
            <person name="Matsuura K."/>
            <person name="Barry K."/>
            <person name="Labutti K."/>
            <person name="Kuo R."/>
            <person name="Ohm R.A."/>
            <person name="Bhattacharya S.S."/>
            <person name="Shirouzu T."/>
            <person name="Yoshinaga Y."/>
            <person name="Martin F.M."/>
            <person name="Grigoriev I.V."/>
            <person name="Hibbett D.S."/>
        </authorList>
    </citation>
    <scope>NUCLEOTIDE SEQUENCE [LARGE SCALE GENOMIC DNA]</scope>
    <source>
        <strain evidence="7 8">HHB12029</strain>
    </source>
</reference>
<feature type="compositionally biased region" description="Acidic residues" evidence="5">
    <location>
        <begin position="562"/>
        <end position="581"/>
    </location>
</feature>
<dbReference type="PANTHER" id="PTHR45709">
    <property type="entry name" value="LARGE SUBUNIT GTPASE 1 HOMOLOG-RELATED"/>
    <property type="match status" value="1"/>
</dbReference>
<dbReference type="EMBL" id="KV426301">
    <property type="protein sequence ID" value="KZV82842.1"/>
    <property type="molecule type" value="Genomic_DNA"/>
</dbReference>
<dbReference type="InterPro" id="IPR006073">
    <property type="entry name" value="GTP-bd"/>
</dbReference>
<keyword evidence="7" id="KW-0378">Hydrolase</keyword>
<keyword evidence="2" id="KW-0342">GTP-binding</keyword>
<dbReference type="OrthoDB" id="61815at2759"/>
<feature type="region of interest" description="Disordered" evidence="5">
    <location>
        <begin position="460"/>
        <end position="491"/>
    </location>
</feature>
<organism evidence="7 8">
    <name type="scientific">Exidia glandulosa HHB12029</name>
    <dbReference type="NCBI Taxonomy" id="1314781"/>
    <lineage>
        <taxon>Eukaryota</taxon>
        <taxon>Fungi</taxon>
        <taxon>Dikarya</taxon>
        <taxon>Basidiomycota</taxon>
        <taxon>Agaricomycotina</taxon>
        <taxon>Agaricomycetes</taxon>
        <taxon>Auriculariales</taxon>
        <taxon>Exidiaceae</taxon>
        <taxon>Exidia</taxon>
    </lineage>
</organism>
<name>A0A165CP97_EXIGL</name>
<feature type="region of interest" description="Disordered" evidence="5">
    <location>
        <begin position="557"/>
        <end position="629"/>
    </location>
</feature>
<evidence type="ECO:0000256" key="2">
    <source>
        <dbReference type="ARBA" id="ARBA00023134"/>
    </source>
</evidence>
<feature type="region of interest" description="Disordered" evidence="5">
    <location>
        <begin position="1"/>
        <end position="55"/>
    </location>
</feature>
<proteinExistence type="predicted"/>
<dbReference type="GO" id="GO:0003924">
    <property type="term" value="F:GTPase activity"/>
    <property type="evidence" value="ECO:0007669"/>
    <property type="project" value="InterPro"/>
</dbReference>
<evidence type="ECO:0000259" key="6">
    <source>
        <dbReference type="Pfam" id="PF01926"/>
    </source>
</evidence>
<dbReference type="STRING" id="1314781.A0A165CP97"/>
<evidence type="ECO:0000313" key="7">
    <source>
        <dbReference type="EMBL" id="KZV82842.1"/>
    </source>
</evidence>
<dbReference type="InterPro" id="IPR043358">
    <property type="entry name" value="GNL1-like"/>
</dbReference>
<comment type="function">
    <text evidence="3">Possible regulatory or functional link with the histocompatibility cluster.</text>
</comment>
<feature type="compositionally biased region" description="Acidic residues" evidence="5">
    <location>
        <begin position="611"/>
        <end position="629"/>
    </location>
</feature>